<reference evidence="2 3" key="1">
    <citation type="journal article" date="2022" name="Nat. Plants">
        <title>Genomes of leafy and leafless Platanthera orchids illuminate the evolution of mycoheterotrophy.</title>
        <authorList>
            <person name="Li M.H."/>
            <person name="Liu K.W."/>
            <person name="Li Z."/>
            <person name="Lu H.C."/>
            <person name="Ye Q.L."/>
            <person name="Zhang D."/>
            <person name="Wang J.Y."/>
            <person name="Li Y.F."/>
            <person name="Zhong Z.M."/>
            <person name="Liu X."/>
            <person name="Yu X."/>
            <person name="Liu D.K."/>
            <person name="Tu X.D."/>
            <person name="Liu B."/>
            <person name="Hao Y."/>
            <person name="Liao X.Y."/>
            <person name="Jiang Y.T."/>
            <person name="Sun W.H."/>
            <person name="Chen J."/>
            <person name="Chen Y.Q."/>
            <person name="Ai Y."/>
            <person name="Zhai J.W."/>
            <person name="Wu S.S."/>
            <person name="Zhou Z."/>
            <person name="Hsiao Y.Y."/>
            <person name="Wu W.L."/>
            <person name="Chen Y.Y."/>
            <person name="Lin Y.F."/>
            <person name="Hsu J.L."/>
            <person name="Li C.Y."/>
            <person name="Wang Z.W."/>
            <person name="Zhao X."/>
            <person name="Zhong W.Y."/>
            <person name="Ma X.K."/>
            <person name="Ma L."/>
            <person name="Huang J."/>
            <person name="Chen G.Z."/>
            <person name="Huang M.Z."/>
            <person name="Huang L."/>
            <person name="Peng D.H."/>
            <person name="Luo Y.B."/>
            <person name="Zou S.Q."/>
            <person name="Chen S.P."/>
            <person name="Lan S."/>
            <person name="Tsai W.C."/>
            <person name="Van de Peer Y."/>
            <person name="Liu Z.J."/>
        </authorList>
    </citation>
    <scope>NUCLEOTIDE SEQUENCE [LARGE SCALE GENOMIC DNA]</scope>
    <source>
        <strain evidence="2">Lor288</strain>
    </source>
</reference>
<keyword evidence="3" id="KW-1185">Reference proteome</keyword>
<proteinExistence type="predicted"/>
<dbReference type="Proteomes" id="UP001412067">
    <property type="component" value="Unassembled WGS sequence"/>
</dbReference>
<comment type="caution">
    <text evidence="2">The sequence shown here is derived from an EMBL/GenBank/DDBJ whole genome shotgun (WGS) entry which is preliminary data.</text>
</comment>
<evidence type="ECO:0000313" key="2">
    <source>
        <dbReference type="EMBL" id="KAK8965242.1"/>
    </source>
</evidence>
<sequence length="321" mass="34916">MTTMKGKALAGAPSDDAHAKVRRCCLFRKRGSEAETRRSKGRDAKAEPDHVRSTLWSARRHTRGGAHVAWSMWQGACGGVCVAGSTSGVGNGKNKKFNKKSVPKDKTPSGPDRQPIEYLPSNRCLRSCVPGHMMSVFSTSKVNKEPCWKDQISKGNIGQEPPQKVINPRSQVILGANPSVSHLNQKGPQLPLHSDFSLLATHFRRNRPPEDLLCRCMVESSSPTNFVGHSGVRIVVVGDVDIGKSSLIIDATSESISENVPSVLPHTRPPADYYPDRVPLAIIDTSSSPTSKATLVAECQSADVVVLTYCVCESFHLNRRI</sequence>
<dbReference type="InterPro" id="IPR027417">
    <property type="entry name" value="P-loop_NTPase"/>
</dbReference>
<accession>A0ABR2MMY5</accession>
<feature type="region of interest" description="Disordered" evidence="1">
    <location>
        <begin position="31"/>
        <end position="51"/>
    </location>
</feature>
<feature type="region of interest" description="Disordered" evidence="1">
    <location>
        <begin position="88"/>
        <end position="116"/>
    </location>
</feature>
<organism evidence="2 3">
    <name type="scientific">Platanthera guangdongensis</name>
    <dbReference type="NCBI Taxonomy" id="2320717"/>
    <lineage>
        <taxon>Eukaryota</taxon>
        <taxon>Viridiplantae</taxon>
        <taxon>Streptophyta</taxon>
        <taxon>Embryophyta</taxon>
        <taxon>Tracheophyta</taxon>
        <taxon>Spermatophyta</taxon>
        <taxon>Magnoliopsida</taxon>
        <taxon>Liliopsida</taxon>
        <taxon>Asparagales</taxon>
        <taxon>Orchidaceae</taxon>
        <taxon>Orchidoideae</taxon>
        <taxon>Orchideae</taxon>
        <taxon>Orchidinae</taxon>
        <taxon>Platanthera</taxon>
    </lineage>
</organism>
<gene>
    <name evidence="2" type="ORF">KSP40_PGU006147</name>
</gene>
<name>A0ABR2MMY5_9ASPA</name>
<dbReference type="SUPFAM" id="SSF52540">
    <property type="entry name" value="P-loop containing nucleoside triphosphate hydrolases"/>
    <property type="match status" value="1"/>
</dbReference>
<dbReference type="EMBL" id="JBBWWR010000006">
    <property type="protein sequence ID" value="KAK8965242.1"/>
    <property type="molecule type" value="Genomic_DNA"/>
</dbReference>
<dbReference type="Gene3D" id="3.40.50.300">
    <property type="entry name" value="P-loop containing nucleotide triphosphate hydrolases"/>
    <property type="match status" value="1"/>
</dbReference>
<evidence type="ECO:0000256" key="1">
    <source>
        <dbReference type="SAM" id="MobiDB-lite"/>
    </source>
</evidence>
<evidence type="ECO:0000313" key="3">
    <source>
        <dbReference type="Proteomes" id="UP001412067"/>
    </source>
</evidence>
<protein>
    <submittedName>
        <fullName evidence="2">Uncharacterized protein</fullName>
    </submittedName>
</protein>